<gene>
    <name evidence="2" type="ORF">BWK73_36020</name>
</gene>
<feature type="domain" description="DUF4166" evidence="1">
    <location>
        <begin position="28"/>
        <end position="208"/>
    </location>
</feature>
<accession>A0A1Y1QFX5</accession>
<organism evidence="2 3">
    <name type="scientific">Thiothrix lacustris</name>
    <dbReference type="NCBI Taxonomy" id="525917"/>
    <lineage>
        <taxon>Bacteria</taxon>
        <taxon>Pseudomonadati</taxon>
        <taxon>Pseudomonadota</taxon>
        <taxon>Gammaproteobacteria</taxon>
        <taxon>Thiotrichales</taxon>
        <taxon>Thiotrichaceae</taxon>
        <taxon>Thiothrix</taxon>
    </lineage>
</organism>
<proteinExistence type="predicted"/>
<name>A0A1Y1QFX5_9GAMM</name>
<evidence type="ECO:0000313" key="2">
    <source>
        <dbReference type="EMBL" id="OQX04500.1"/>
    </source>
</evidence>
<reference evidence="2 3" key="1">
    <citation type="submission" date="2017-01" db="EMBL/GenBank/DDBJ databases">
        <title>Novel large sulfur bacteria in the metagenomes of groundwater-fed chemosynthetic microbial mats in the Lake Huron basin.</title>
        <authorList>
            <person name="Sharrar A.M."/>
            <person name="Flood B.E."/>
            <person name="Bailey J.V."/>
            <person name="Jones D.S."/>
            <person name="Biddanda B."/>
            <person name="Ruberg S.A."/>
            <person name="Marcus D.N."/>
            <person name="Dick G.J."/>
        </authorList>
    </citation>
    <scope>NUCLEOTIDE SEQUENCE [LARGE SCALE GENOMIC DNA]</scope>
    <source>
        <strain evidence="2">A8</strain>
    </source>
</reference>
<dbReference type="Pfam" id="PF13761">
    <property type="entry name" value="DUF4166"/>
    <property type="match status" value="1"/>
</dbReference>
<protein>
    <recommendedName>
        <fullName evidence="1">DUF4166 domain-containing protein</fullName>
    </recommendedName>
</protein>
<sequence length="218" mass="24716">MQALSTTYLPVSEGELIKTALGASWEALHPNIQRRFDHNPTATEQLYYQGTLDNLWCSTAGRWLARFTSPLLGGVLIPACQQHVPVDIVVFSKPDDKRIYKRRWYHLAKSSPIIFTSHMALGKDNVLLEYVGAGFGMGLKLSVVEGDLHFHSCGYFWEIFGVKIPLPNILTPGATWLIHHNVSAQEFAIKIVITHRWFGRTFLQEGRFHSTDKSFNFS</sequence>
<evidence type="ECO:0000313" key="3">
    <source>
        <dbReference type="Proteomes" id="UP000192491"/>
    </source>
</evidence>
<dbReference type="InterPro" id="IPR025311">
    <property type="entry name" value="DUF4166"/>
</dbReference>
<dbReference type="AlphaFoldDB" id="A0A1Y1QFX5"/>
<dbReference type="Proteomes" id="UP000192491">
    <property type="component" value="Unassembled WGS sequence"/>
</dbReference>
<evidence type="ECO:0000259" key="1">
    <source>
        <dbReference type="Pfam" id="PF13761"/>
    </source>
</evidence>
<comment type="caution">
    <text evidence="2">The sequence shown here is derived from an EMBL/GenBank/DDBJ whole genome shotgun (WGS) entry which is preliminary data.</text>
</comment>
<dbReference type="EMBL" id="MTEJ01000334">
    <property type="protein sequence ID" value="OQX04500.1"/>
    <property type="molecule type" value="Genomic_DNA"/>
</dbReference>